<gene>
    <name evidence="8" type="ORF">C7383_12426</name>
</gene>
<dbReference type="Gene3D" id="2.60.420.10">
    <property type="entry name" value="Maltose phosphorylase, domain 3"/>
    <property type="match status" value="1"/>
</dbReference>
<dbReference type="InterPro" id="IPR012341">
    <property type="entry name" value="6hp_glycosidase-like_sf"/>
</dbReference>
<dbReference type="InterPro" id="IPR016007">
    <property type="entry name" value="Alpha_rhamnosid"/>
</dbReference>
<dbReference type="InterPro" id="IPR035396">
    <property type="entry name" value="Bac_rhamnosid6H"/>
</dbReference>
<dbReference type="EMBL" id="QGGY01000024">
    <property type="protein sequence ID" value="PWJ72052.1"/>
    <property type="molecule type" value="Genomic_DNA"/>
</dbReference>
<dbReference type="GO" id="GO:0030596">
    <property type="term" value="F:alpha-L-rhamnosidase activity"/>
    <property type="evidence" value="ECO:0007669"/>
    <property type="project" value="UniProtKB-EC"/>
</dbReference>
<dbReference type="RefSeq" id="WP_109748808.1">
    <property type="nucleotide sequence ID" value="NZ_JANKBI010000030.1"/>
</dbReference>
<evidence type="ECO:0000256" key="1">
    <source>
        <dbReference type="ARBA" id="ARBA00001445"/>
    </source>
</evidence>
<dbReference type="InterPro" id="IPR013783">
    <property type="entry name" value="Ig-like_fold"/>
</dbReference>
<evidence type="ECO:0000259" key="4">
    <source>
        <dbReference type="Pfam" id="PF05592"/>
    </source>
</evidence>
<dbReference type="PIRSF" id="PIRSF010631">
    <property type="entry name" value="A-rhamnsds"/>
    <property type="match status" value="1"/>
</dbReference>
<dbReference type="EC" id="3.2.1.40" evidence="2"/>
<dbReference type="Gene3D" id="2.60.40.10">
    <property type="entry name" value="Immunoglobulins"/>
    <property type="match status" value="1"/>
</dbReference>
<organism evidence="8 9">
    <name type="scientific">Murimonas intestini</name>
    <dbReference type="NCBI Taxonomy" id="1337051"/>
    <lineage>
        <taxon>Bacteria</taxon>
        <taxon>Bacillati</taxon>
        <taxon>Bacillota</taxon>
        <taxon>Clostridia</taxon>
        <taxon>Lachnospirales</taxon>
        <taxon>Lachnospiraceae</taxon>
        <taxon>Murimonas</taxon>
    </lineage>
</organism>
<dbReference type="InterPro" id="IPR035398">
    <property type="entry name" value="Bac_rhamnosid_C"/>
</dbReference>
<dbReference type="InterPro" id="IPR008928">
    <property type="entry name" value="6-hairpin_glycosidase_sf"/>
</dbReference>
<feature type="domain" description="Alpha-L-rhamnosidase C-terminal" evidence="7">
    <location>
        <begin position="777"/>
        <end position="853"/>
    </location>
</feature>
<evidence type="ECO:0000313" key="8">
    <source>
        <dbReference type="EMBL" id="PWJ72052.1"/>
    </source>
</evidence>
<evidence type="ECO:0000259" key="5">
    <source>
        <dbReference type="Pfam" id="PF08531"/>
    </source>
</evidence>
<comment type="caution">
    <text evidence="8">The sequence shown here is derived from an EMBL/GenBank/DDBJ whole genome shotgun (WGS) entry which is preliminary data.</text>
</comment>
<feature type="domain" description="Bacterial alpha-L-rhamnosidase N-terminal" evidence="5">
    <location>
        <begin position="135"/>
        <end position="304"/>
    </location>
</feature>
<feature type="domain" description="Alpha-L-rhamnosidase concanavalin-like" evidence="4">
    <location>
        <begin position="313"/>
        <end position="410"/>
    </location>
</feature>
<dbReference type="PANTHER" id="PTHR33307:SF6">
    <property type="entry name" value="ALPHA-RHAMNOSIDASE (EUROFUNG)-RELATED"/>
    <property type="match status" value="1"/>
</dbReference>
<dbReference type="Gene3D" id="2.60.120.260">
    <property type="entry name" value="Galactose-binding domain-like"/>
    <property type="match status" value="2"/>
</dbReference>
<evidence type="ECO:0000256" key="2">
    <source>
        <dbReference type="ARBA" id="ARBA00012652"/>
    </source>
</evidence>
<dbReference type="GO" id="GO:0005975">
    <property type="term" value="P:carbohydrate metabolic process"/>
    <property type="evidence" value="ECO:0007669"/>
    <property type="project" value="InterPro"/>
</dbReference>
<protein>
    <recommendedName>
        <fullName evidence="2">alpha-L-rhamnosidase</fullName>
        <ecNumber evidence="2">3.2.1.40</ecNumber>
    </recommendedName>
</protein>
<dbReference type="InterPro" id="IPR013737">
    <property type="entry name" value="Bac_rhamnosid_N"/>
</dbReference>
<dbReference type="Pfam" id="PF17389">
    <property type="entry name" value="Bac_rhamnosid6H"/>
    <property type="match status" value="1"/>
</dbReference>
<dbReference type="Gene3D" id="1.50.10.10">
    <property type="match status" value="1"/>
</dbReference>
<dbReference type="Proteomes" id="UP000245412">
    <property type="component" value="Unassembled WGS sequence"/>
</dbReference>
<dbReference type="SUPFAM" id="SSF48208">
    <property type="entry name" value="Six-hairpin glycosidases"/>
    <property type="match status" value="1"/>
</dbReference>
<dbReference type="AlphaFoldDB" id="A0AB73SXI1"/>
<evidence type="ECO:0000313" key="9">
    <source>
        <dbReference type="Proteomes" id="UP000245412"/>
    </source>
</evidence>
<dbReference type="InterPro" id="IPR008902">
    <property type="entry name" value="Rhamnosid_concanavalin"/>
</dbReference>
<evidence type="ECO:0000259" key="6">
    <source>
        <dbReference type="Pfam" id="PF17389"/>
    </source>
</evidence>
<evidence type="ECO:0000259" key="7">
    <source>
        <dbReference type="Pfam" id="PF17390"/>
    </source>
</evidence>
<dbReference type="Pfam" id="PF05592">
    <property type="entry name" value="Bac_rhamnosid"/>
    <property type="match status" value="1"/>
</dbReference>
<feature type="domain" description="Alpha-L-rhamnosidase six-hairpin glycosidase" evidence="6">
    <location>
        <begin position="416"/>
        <end position="773"/>
    </location>
</feature>
<name>A0AB73SXI1_9FIRM</name>
<evidence type="ECO:0000256" key="3">
    <source>
        <dbReference type="ARBA" id="ARBA00022801"/>
    </source>
</evidence>
<keyword evidence="3" id="KW-0378">Hydrolase</keyword>
<reference evidence="8 9" key="1">
    <citation type="submission" date="2018-05" db="EMBL/GenBank/DDBJ databases">
        <authorList>
            <person name="Goeker M."/>
            <person name="Huntemann M."/>
            <person name="Clum A."/>
            <person name="Pillay M."/>
            <person name="Palaniappan K."/>
            <person name="Varghese N."/>
            <person name="Mikhailova N."/>
            <person name="Stamatis D."/>
            <person name="Reddy T."/>
            <person name="Daum C."/>
            <person name="Shapiro N."/>
            <person name="Ivanova N."/>
            <person name="Kyrpides N."/>
            <person name="Woyke T."/>
        </authorList>
    </citation>
    <scope>NUCLEOTIDE SEQUENCE [LARGE SCALE GENOMIC DNA]</scope>
    <source>
        <strain evidence="8 9">DSM 26524</strain>
    </source>
</reference>
<comment type="catalytic activity">
    <reaction evidence="1">
        <text>Hydrolysis of terminal non-reducing alpha-L-rhamnose residues in alpha-L-rhamnosides.</text>
        <dbReference type="EC" id="3.2.1.40"/>
    </reaction>
</comment>
<keyword evidence="9" id="KW-1185">Reference proteome</keyword>
<accession>A0AB73SXI1</accession>
<sequence length="877" mass="100316">MKIGHLRVSHLEKPLGFWLEKPEVSWIVEESTGKKQESARIEVSLDEEFGTLVYDSKRREDISSLSAPLEFECMPRTRYYLRVTVWADDGDTCTSPATWFETGKMSEEWEAKWIQAPFDKEVHPIFQRTFHIPGRVKSARAYASGLGVYELYFNGKKAGNEYLAPFYNDYNLWVQYQTYDITGLLTEGENAVGAMLGNGWYKGRFGFMPDMKELYGDRMQFLAEIRITLEDGTEMVIGTDENWQCHPSPVLESSIYNGEVYDARKEVEGFARTDCDMSDFVMVLPADQPKGKLMERLSPPLTIQEKIVPKLIHTPAGEQVLDFEQVMTGWMEFECDIPENAEIYLQCGELLQHDNFYNENLRTAKEELRYISNGKKAHVRPHFTFYGFRYIKVTGLEEVNPEDFAGYVIHSDLGYTGKIETSNEKVNKLIHNALWGQKGNFLDVPTDCPQRDERMGWTGDAQAFAATACFNMYTPAFYRKFLYDMLLEQREQEGSVPHVVPDVLGQIRTLTGVPDEMQNGSCAWGDAATVIPWTLYVFYGDKSLLKEQYENMKAWTDYIKVQDDTRCGGRRLWNCGFHFADWLALDNLDRESSFGGTDCYYVASAYYYYSSVMTAKAARVLGKEEDAAYYGQLAEEVKAAIRKEYFTETGRIAVDTQTAMVLALYMGFVPEEHKDRLIADLKKKLEDNKLHLNTGFVGTCYLCPTLSVNGLAEYAYTLLLNEDFPSWLYEVNMGATTVWERWNSVMPDGLVSDTGMNSMNHYAYGAIVEWMYRFMAGINPVEDAPGFKKAVIRPQADRRFEWIEGMYESASGTYRCGWKQEGDQITYQVEVPFDAEAEFIIEQGLKEVKVDQGTASLQAEEGKILLTAGKYKITAKR</sequence>
<dbReference type="PANTHER" id="PTHR33307">
    <property type="entry name" value="ALPHA-RHAMNOSIDASE (EUROFUNG)"/>
    <property type="match status" value="1"/>
</dbReference>
<dbReference type="Pfam" id="PF25788">
    <property type="entry name" value="Ig_Rha78A_N"/>
    <property type="match status" value="1"/>
</dbReference>
<dbReference type="Pfam" id="PF08531">
    <property type="entry name" value="Bac_rhamnosid_N"/>
    <property type="match status" value="1"/>
</dbReference>
<proteinExistence type="predicted"/>
<dbReference type="Pfam" id="PF17390">
    <property type="entry name" value="Bac_rhamnosid_C"/>
    <property type="match status" value="1"/>
</dbReference>